<evidence type="ECO:0000313" key="2">
    <source>
        <dbReference type="Proteomes" id="UP001302719"/>
    </source>
</evidence>
<dbReference type="Proteomes" id="UP001302719">
    <property type="component" value="Chromosome"/>
</dbReference>
<dbReference type="KEGG" id="nall:PP769_01080"/>
<sequence length="119" mass="13788">MTQLSIKQIEERLGEVKCPICKANRFGIDSRTATEDGEWKAICIGCHYMFPVHTDMEFYVQTQPDIPYHLKEIPCPSCRHRGVSLDFRAVLSVRESVYFVTCPSCQLKFPERSHLESFE</sequence>
<dbReference type="EMBL" id="CP116967">
    <property type="protein sequence ID" value="WNM58386.1"/>
    <property type="molecule type" value="Genomic_DNA"/>
</dbReference>
<keyword evidence="2" id="KW-1185">Reference proteome</keyword>
<evidence type="ECO:0000313" key="1">
    <source>
        <dbReference type="EMBL" id="WNM58386.1"/>
    </source>
</evidence>
<proteinExistence type="predicted"/>
<name>A0AA96GB97_9BACT</name>
<dbReference type="RefSeq" id="WP_312644140.1">
    <property type="nucleotide sequence ID" value="NZ_CP116967.1"/>
</dbReference>
<gene>
    <name evidence="1" type="ORF">PP769_01080</name>
</gene>
<dbReference type="AlphaFoldDB" id="A0AA96GB97"/>
<accession>A0AA96GB97</accession>
<reference evidence="1 2" key="1">
    <citation type="submission" date="2023-01" db="EMBL/GenBank/DDBJ databases">
        <title>Cultivation and genomic characterization of new, ubiquitous marine nitrite-oxidizing bacteria from the Nitrospirales.</title>
        <authorList>
            <person name="Mueller A.J."/>
            <person name="Daebeler A."/>
            <person name="Herbold C.W."/>
            <person name="Kirkegaard R.H."/>
            <person name="Daims H."/>
        </authorList>
    </citation>
    <scope>NUCLEOTIDE SEQUENCE [LARGE SCALE GENOMIC DNA]</scope>
    <source>
        <strain evidence="1 2">VA</strain>
    </source>
</reference>
<organism evidence="1 2">
    <name type="scientific">Candidatus Nitrospira allomarina</name>
    <dbReference type="NCBI Taxonomy" id="3020900"/>
    <lineage>
        <taxon>Bacteria</taxon>
        <taxon>Pseudomonadati</taxon>
        <taxon>Nitrospirota</taxon>
        <taxon>Nitrospiria</taxon>
        <taxon>Nitrospirales</taxon>
        <taxon>Nitrospiraceae</taxon>
        <taxon>Nitrospira</taxon>
    </lineage>
</organism>
<protein>
    <submittedName>
        <fullName evidence="1">Uncharacterized protein</fullName>
    </submittedName>
</protein>